<dbReference type="EC" id="3.2.1.96" evidence="2"/>
<evidence type="ECO:0000256" key="1">
    <source>
        <dbReference type="ARBA" id="ARBA00009336"/>
    </source>
</evidence>
<keyword evidence="9" id="KW-0645">Protease</keyword>
<dbReference type="Gene3D" id="3.20.20.80">
    <property type="entry name" value="Glycosidases"/>
    <property type="match status" value="1"/>
</dbReference>
<comment type="similarity">
    <text evidence="1">Belongs to the glycosyl hydrolase 18 family.</text>
</comment>
<dbReference type="EMBL" id="CP003540">
    <property type="protein sequence ID" value="AFK17528.2"/>
    <property type="molecule type" value="Genomic_DNA"/>
</dbReference>
<evidence type="ECO:0000259" key="8">
    <source>
        <dbReference type="Pfam" id="PF23916"/>
    </source>
</evidence>
<feature type="chain" id="PRO_5043739676" description="mannosyl-glycoprotein endo-beta-N-acetylglucosaminidase" evidence="7">
    <location>
        <begin position="32"/>
        <end position="386"/>
    </location>
</feature>
<evidence type="ECO:0000256" key="6">
    <source>
        <dbReference type="ARBA" id="ARBA00034414"/>
    </source>
</evidence>
<evidence type="ECO:0000256" key="7">
    <source>
        <dbReference type="SAM" id="SignalP"/>
    </source>
</evidence>
<name>A0AAU8PZB5_CORPS</name>
<organism evidence="9 10">
    <name type="scientific">Corynebacterium pseudotuberculosis 258</name>
    <dbReference type="NCBI Taxonomy" id="1168865"/>
    <lineage>
        <taxon>Bacteria</taxon>
        <taxon>Bacillati</taxon>
        <taxon>Actinomycetota</taxon>
        <taxon>Actinomycetes</taxon>
        <taxon>Mycobacteriales</taxon>
        <taxon>Corynebacteriaceae</taxon>
        <taxon>Corynebacterium</taxon>
    </lineage>
</organism>
<dbReference type="InterPro" id="IPR057016">
    <property type="entry name" value="EndoS_F2-like_TIM-barrel"/>
</dbReference>
<accession>A0AAU8PZB5</accession>
<dbReference type="RefSeq" id="WP_045421254.1">
    <property type="nucleotide sequence ID" value="NC_017945.3"/>
</dbReference>
<comment type="catalytic activity">
    <reaction evidence="6">
        <text>an N(4)-(oligosaccharide-(1-&gt;3)-[oligosaccharide-(1-&gt;6)]-beta-D-Man-(1-&gt;4)-beta-D-GlcNAc-(1-&gt;4)-alpha-D-GlcNAc)-L-asparaginyl-[protein] + H2O = an oligosaccharide-(1-&gt;3)-[oligosaccharide-(1-&gt;6)]-beta-D-Man-(1-&gt;4)-D-GlcNAc + N(4)-(N-acetyl-beta-D-glucosaminyl)-L-asparaginyl-[protein]</text>
        <dbReference type="Rhea" id="RHEA:73067"/>
        <dbReference type="Rhea" id="RHEA-COMP:12603"/>
        <dbReference type="Rhea" id="RHEA-COMP:18176"/>
        <dbReference type="ChEBI" id="CHEBI:15377"/>
        <dbReference type="ChEBI" id="CHEBI:132248"/>
        <dbReference type="ChEBI" id="CHEBI:192714"/>
        <dbReference type="ChEBI" id="CHEBI:192715"/>
        <dbReference type="EC" id="3.2.1.96"/>
    </reaction>
</comment>
<dbReference type="KEGG" id="coe:CP258_09800"/>
<dbReference type="GO" id="GO:0008233">
    <property type="term" value="F:peptidase activity"/>
    <property type="evidence" value="ECO:0007669"/>
    <property type="project" value="UniProtKB-KW"/>
</dbReference>
<evidence type="ECO:0000313" key="10">
    <source>
        <dbReference type="Proteomes" id="UP000006465"/>
    </source>
</evidence>
<dbReference type="Pfam" id="PF23916">
    <property type="entry name" value="TIM-barrel_EndoS"/>
    <property type="match status" value="1"/>
</dbReference>
<protein>
    <recommendedName>
        <fullName evidence="2">mannosyl-glycoprotein endo-beta-N-acetylglucosaminidase</fullName>
        <ecNumber evidence="2">3.2.1.96</ecNumber>
    </recommendedName>
</protein>
<evidence type="ECO:0000256" key="5">
    <source>
        <dbReference type="ARBA" id="ARBA00023295"/>
    </source>
</evidence>
<gene>
    <name evidence="9" type="ORF">CP258_09800</name>
</gene>
<dbReference type="SUPFAM" id="SSF51445">
    <property type="entry name" value="(Trans)glycosidases"/>
    <property type="match status" value="1"/>
</dbReference>
<evidence type="ECO:0000256" key="2">
    <source>
        <dbReference type="ARBA" id="ARBA00012566"/>
    </source>
</evidence>
<dbReference type="GO" id="GO:0006508">
    <property type="term" value="P:proteolysis"/>
    <property type="evidence" value="ECO:0007669"/>
    <property type="project" value="UniProtKB-KW"/>
</dbReference>
<dbReference type="Proteomes" id="UP000006465">
    <property type="component" value="Chromosome"/>
</dbReference>
<dbReference type="GO" id="GO:0033925">
    <property type="term" value="F:mannosyl-glycoprotein endo-beta-N-acetylglucosaminidase activity"/>
    <property type="evidence" value="ECO:0007669"/>
    <property type="project" value="UniProtKB-EC"/>
</dbReference>
<keyword evidence="5" id="KW-0326">Glycosidase</keyword>
<dbReference type="CDD" id="cd06542">
    <property type="entry name" value="GH18_EndoS-like"/>
    <property type="match status" value="1"/>
</dbReference>
<feature type="domain" description="Endo-beta-N-acetylglucosaminidase EndoS/F2-like TIM-barrel" evidence="8">
    <location>
        <begin position="65"/>
        <end position="338"/>
    </location>
</feature>
<dbReference type="AlphaFoldDB" id="A0AAU8PZB5"/>
<evidence type="ECO:0000313" key="9">
    <source>
        <dbReference type="EMBL" id="AFK17528.2"/>
    </source>
</evidence>
<proteinExistence type="inferred from homology"/>
<dbReference type="InterPro" id="IPR017853">
    <property type="entry name" value="GH"/>
</dbReference>
<evidence type="ECO:0000256" key="4">
    <source>
        <dbReference type="ARBA" id="ARBA00022801"/>
    </source>
</evidence>
<evidence type="ECO:0000256" key="3">
    <source>
        <dbReference type="ARBA" id="ARBA00022729"/>
    </source>
</evidence>
<keyword evidence="3 7" id="KW-0732">Signal</keyword>
<sequence length="386" mass="43510">MHNSPRSVSRLITVGITSALFASTFSAVASAEPADLSQAPLKASPGHADKVGVQTTCDAKPIFFGYYRTWRDKAIQLKDDDPWKDKLQVKLTDIPEHVNMVSLFHVEDNQKSDDQFWETFRKEYQPKLKERGTRVVRTVGAQLLLNKIKEKGLYGRSVEDDYKYREIARDIYKKYVTDHNLDGLDVDMELRKVEKRIDLQWQLRKIMGAFSELMGPKAPANEGKKPGHEGKKPGHEGYKYLIYDTFDNAQTSQVGLVADLVDYVLAQTYDKGTKESIDQVWNGFRDKINSCQFMAGYAHPEENDTNRFLTAVGEVNKSGAMQVAEWKPDNGVKGGTFAYALDRDGRTYDGDDFTTLKPTDFAFTKRAIELTTGESSTDLGKATGSR</sequence>
<reference evidence="9 10" key="1">
    <citation type="journal article" date="2013" name="J. Biotechnol.">
        <title>Genome sequence of Corynebacterium pseudotuberculosis biovar equi strain 258 and prediction of antigenic targets to improve biotechnological vaccine production.</title>
        <authorList>
            <person name="Soares S.C."/>
            <person name="Trost E."/>
            <person name="Ramos R.T."/>
            <person name="Carneiro A.R."/>
            <person name="Santos A.R."/>
            <person name="Pinto A.C."/>
            <person name="Barbosa E."/>
            <person name="Aburjaile F."/>
            <person name="Ali A."/>
            <person name="Diniz C.A."/>
            <person name="Hassan S.S."/>
            <person name="Fiaux K."/>
            <person name="Guimaraes L.C."/>
            <person name="Bakhtiar S.M."/>
            <person name="Pereira U."/>
            <person name="Almeida S.S."/>
            <person name="Abreu V.A."/>
            <person name="Rocha F.S."/>
            <person name="Dorella F.A."/>
            <person name="Miyoshi A."/>
            <person name="Silva A."/>
            <person name="Azevedo V."/>
            <person name="Tauch A."/>
        </authorList>
    </citation>
    <scope>NUCLEOTIDE SEQUENCE [LARGE SCALE GENOMIC DNA]</scope>
    <source>
        <strain evidence="9 10">258</strain>
    </source>
</reference>
<feature type="signal peptide" evidence="7">
    <location>
        <begin position="1"/>
        <end position="31"/>
    </location>
</feature>
<keyword evidence="4" id="KW-0378">Hydrolase</keyword>